<dbReference type="Proteomes" id="UP000827092">
    <property type="component" value="Unassembled WGS sequence"/>
</dbReference>
<feature type="compositionally biased region" description="Basic and acidic residues" evidence="4">
    <location>
        <begin position="46"/>
        <end position="65"/>
    </location>
</feature>
<keyword evidence="2" id="KW-0597">Phosphoprotein</keyword>
<evidence type="ECO:0008006" key="7">
    <source>
        <dbReference type="Google" id="ProtNLM"/>
    </source>
</evidence>
<keyword evidence="3" id="KW-0175">Coiled coil</keyword>
<feature type="compositionally biased region" description="Basic and acidic residues" evidence="4">
    <location>
        <begin position="140"/>
        <end position="150"/>
    </location>
</feature>
<dbReference type="AlphaFoldDB" id="A0AAV6VW41"/>
<comment type="similarity">
    <text evidence="1">Belongs to the FAM114 family.</text>
</comment>
<evidence type="ECO:0000313" key="5">
    <source>
        <dbReference type="EMBL" id="KAG8199691.1"/>
    </source>
</evidence>
<feature type="compositionally biased region" description="Basic and acidic residues" evidence="4">
    <location>
        <begin position="186"/>
        <end position="204"/>
    </location>
</feature>
<accession>A0AAV6VW41</accession>
<dbReference type="EMBL" id="JAFNEN010000025">
    <property type="protein sequence ID" value="KAG8199691.1"/>
    <property type="molecule type" value="Genomic_DNA"/>
</dbReference>
<feature type="region of interest" description="Disordered" evidence="4">
    <location>
        <begin position="1"/>
        <end position="87"/>
    </location>
</feature>
<feature type="coiled-coil region" evidence="3">
    <location>
        <begin position="385"/>
        <end position="448"/>
    </location>
</feature>
<sequence>MSETDSDLDFESADEDAEFASNIKNGPEQDNEKHSSNQNQTIESPKCAEKPIPEFKTNPESKQDSKSSATSTEFEEECLQKGSEEEIGELTVKTQNISIEDSKTWSVERTVDKDTKKQNVNINEATDFTTDSIHQALTDPKADSEPKALTDPEADSVPKALIDPKADRVPKGLPDQDVDNITDSIANKKSDNEHEISERAESEFQVEKPRVMLRIEKKKQQKSQFTKEPSVEKASDLMNILHQDPKPQQFSSWGFSSWGTSFLSTAASSVSTFSSQVTQGIETVFETVENTLGAPAPEDLAAIIREKKKEQEGKEEEDSSNIEKETENVGLLPDVSSWTKVFENTGSKVLYGGLDTLELIGKKTMDMLTEGDPGLRKKRAVFSDKVNIAELLREARAKAEEQDQKDGSQKDTVHYSQIFDEKQGLVHLEALEMLSNQCQAKLQRLLMRHSKNVEVKKRLEEIKSICEDIPCVDDLSDCENFEDFETVFKKHTLELSLPFNVENMIKVQRHINENITKFGNSTEDCKHEAKDIFRASICSLAEFTAKCIETFHKISELIIVQSNLQLDVEHCVTNLTGMTTVMCIEVNNISSKYHKCLETATESKESAASSDDLNVTTMATNLYVEAANSNKYIQDAYLMLLPVLQVCLLESLD</sequence>
<feature type="region of interest" description="Disordered" evidence="4">
    <location>
        <begin position="104"/>
        <end position="204"/>
    </location>
</feature>
<comment type="caution">
    <text evidence="5">The sequence shown here is derived from an EMBL/GenBank/DDBJ whole genome shotgun (WGS) entry which is preliminary data.</text>
</comment>
<dbReference type="PANTHER" id="PTHR12842">
    <property type="entry name" value="FI01459P"/>
    <property type="match status" value="1"/>
</dbReference>
<dbReference type="Pfam" id="PF05334">
    <property type="entry name" value="DUF719"/>
    <property type="match status" value="1"/>
</dbReference>
<dbReference type="InterPro" id="IPR007998">
    <property type="entry name" value="DUF719"/>
</dbReference>
<reference evidence="5 6" key="1">
    <citation type="journal article" date="2022" name="Nat. Ecol. Evol.">
        <title>A masculinizing supergene underlies an exaggerated male reproductive morph in a spider.</title>
        <authorList>
            <person name="Hendrickx F."/>
            <person name="De Corte Z."/>
            <person name="Sonet G."/>
            <person name="Van Belleghem S.M."/>
            <person name="Kostlbacher S."/>
            <person name="Vangestel C."/>
        </authorList>
    </citation>
    <scope>NUCLEOTIDE SEQUENCE [LARGE SCALE GENOMIC DNA]</scope>
    <source>
        <strain evidence="5">W744_W776</strain>
    </source>
</reference>
<name>A0AAV6VW41_9ARAC</name>
<dbReference type="PANTHER" id="PTHR12842:SF6">
    <property type="entry name" value="FI01459P"/>
    <property type="match status" value="1"/>
</dbReference>
<keyword evidence="6" id="KW-1185">Reference proteome</keyword>
<evidence type="ECO:0000256" key="2">
    <source>
        <dbReference type="ARBA" id="ARBA00022553"/>
    </source>
</evidence>
<proteinExistence type="inferred from homology"/>
<evidence type="ECO:0000313" key="6">
    <source>
        <dbReference type="Proteomes" id="UP000827092"/>
    </source>
</evidence>
<evidence type="ECO:0000256" key="3">
    <source>
        <dbReference type="SAM" id="Coils"/>
    </source>
</evidence>
<evidence type="ECO:0000256" key="1">
    <source>
        <dbReference type="ARBA" id="ARBA00006903"/>
    </source>
</evidence>
<feature type="compositionally biased region" description="Polar residues" evidence="4">
    <location>
        <begin position="118"/>
        <end position="135"/>
    </location>
</feature>
<gene>
    <name evidence="5" type="ORF">JTE90_022140</name>
</gene>
<protein>
    <recommendedName>
        <fullName evidence="7">Protein FAM114A2</fullName>
    </recommendedName>
</protein>
<feature type="compositionally biased region" description="Acidic residues" evidence="4">
    <location>
        <begin position="1"/>
        <end position="18"/>
    </location>
</feature>
<evidence type="ECO:0000256" key="4">
    <source>
        <dbReference type="SAM" id="MobiDB-lite"/>
    </source>
</evidence>
<organism evidence="5 6">
    <name type="scientific">Oedothorax gibbosus</name>
    <dbReference type="NCBI Taxonomy" id="931172"/>
    <lineage>
        <taxon>Eukaryota</taxon>
        <taxon>Metazoa</taxon>
        <taxon>Ecdysozoa</taxon>
        <taxon>Arthropoda</taxon>
        <taxon>Chelicerata</taxon>
        <taxon>Arachnida</taxon>
        <taxon>Araneae</taxon>
        <taxon>Araneomorphae</taxon>
        <taxon>Entelegynae</taxon>
        <taxon>Araneoidea</taxon>
        <taxon>Linyphiidae</taxon>
        <taxon>Erigoninae</taxon>
        <taxon>Oedothorax</taxon>
    </lineage>
</organism>